<organism evidence="2 3">
    <name type="scientific">Zizania palustris</name>
    <name type="common">Northern wild rice</name>
    <dbReference type="NCBI Taxonomy" id="103762"/>
    <lineage>
        <taxon>Eukaryota</taxon>
        <taxon>Viridiplantae</taxon>
        <taxon>Streptophyta</taxon>
        <taxon>Embryophyta</taxon>
        <taxon>Tracheophyta</taxon>
        <taxon>Spermatophyta</taxon>
        <taxon>Magnoliopsida</taxon>
        <taxon>Liliopsida</taxon>
        <taxon>Poales</taxon>
        <taxon>Poaceae</taxon>
        <taxon>BOP clade</taxon>
        <taxon>Oryzoideae</taxon>
        <taxon>Oryzeae</taxon>
        <taxon>Zizaniinae</taxon>
        <taxon>Zizania</taxon>
    </lineage>
</organism>
<feature type="compositionally biased region" description="Basic and acidic residues" evidence="1">
    <location>
        <begin position="67"/>
        <end position="89"/>
    </location>
</feature>
<proteinExistence type="predicted"/>
<dbReference type="PANTHER" id="PTHR48429">
    <property type="entry name" value="AGENET DOMAIN-CONTAINING PROTEIN"/>
    <property type="match status" value="1"/>
</dbReference>
<dbReference type="Proteomes" id="UP000729402">
    <property type="component" value="Unassembled WGS sequence"/>
</dbReference>
<evidence type="ECO:0000313" key="3">
    <source>
        <dbReference type="Proteomes" id="UP000729402"/>
    </source>
</evidence>
<feature type="region of interest" description="Disordered" evidence="1">
    <location>
        <begin position="325"/>
        <end position="393"/>
    </location>
</feature>
<reference evidence="2" key="2">
    <citation type="submission" date="2021-02" db="EMBL/GenBank/DDBJ databases">
        <authorList>
            <person name="Kimball J.A."/>
            <person name="Haas M.W."/>
            <person name="Macchietto M."/>
            <person name="Kono T."/>
            <person name="Duquette J."/>
            <person name="Shao M."/>
        </authorList>
    </citation>
    <scope>NUCLEOTIDE SEQUENCE</scope>
    <source>
        <tissue evidence="2">Fresh leaf tissue</tissue>
    </source>
</reference>
<feature type="compositionally biased region" description="Polar residues" evidence="1">
    <location>
        <begin position="352"/>
        <end position="372"/>
    </location>
</feature>
<dbReference type="OrthoDB" id="433924at2759"/>
<gene>
    <name evidence="2" type="ORF">GUJ93_ZPchr0010g11234</name>
</gene>
<accession>A0A8J5TDN2</accession>
<feature type="region of interest" description="Disordered" evidence="1">
    <location>
        <begin position="67"/>
        <end position="116"/>
    </location>
</feature>
<evidence type="ECO:0000256" key="1">
    <source>
        <dbReference type="SAM" id="MobiDB-lite"/>
    </source>
</evidence>
<dbReference type="PANTHER" id="PTHR48429:SF1">
    <property type="entry name" value="AGENET DOMAIN-CONTAINING PROTEIN"/>
    <property type="match status" value="1"/>
</dbReference>
<keyword evidence="3" id="KW-1185">Reference proteome</keyword>
<protein>
    <submittedName>
        <fullName evidence="2">Uncharacterized protein</fullName>
    </submittedName>
</protein>
<dbReference type="AlphaFoldDB" id="A0A8J5TDN2"/>
<feature type="compositionally biased region" description="Polar residues" evidence="1">
    <location>
        <begin position="381"/>
        <end position="393"/>
    </location>
</feature>
<dbReference type="EMBL" id="JAAALK010000082">
    <property type="protein sequence ID" value="KAG8083797.1"/>
    <property type="molecule type" value="Genomic_DNA"/>
</dbReference>
<dbReference type="InterPro" id="IPR055274">
    <property type="entry name" value="SWO1"/>
</dbReference>
<name>A0A8J5TDN2_ZIZPA</name>
<reference evidence="2" key="1">
    <citation type="journal article" date="2021" name="bioRxiv">
        <title>Whole Genome Assembly and Annotation of Northern Wild Rice, Zizania palustris L., Supports a Whole Genome Duplication in the Zizania Genus.</title>
        <authorList>
            <person name="Haas M."/>
            <person name="Kono T."/>
            <person name="Macchietto M."/>
            <person name="Millas R."/>
            <person name="McGilp L."/>
            <person name="Shao M."/>
            <person name="Duquette J."/>
            <person name="Hirsch C.N."/>
            <person name="Kimball J."/>
        </authorList>
    </citation>
    <scope>NUCLEOTIDE SEQUENCE</scope>
    <source>
        <tissue evidence="2">Fresh leaf tissue</tissue>
    </source>
</reference>
<comment type="caution">
    <text evidence="2">The sequence shown here is derived from an EMBL/GenBank/DDBJ whole genome shotgun (WGS) entry which is preliminary data.</text>
</comment>
<sequence>MEVFPPTLVYLETNGVHKVSLRITFNLLFCIDYLCPAGSGDSLIVDAWNLRPSLVWKDGQWIEWSREKKVNSNKGDSPHEKRQRTEGSDHVPIGEAAGPSMDKSTNAAKPEEPKPLALSDRDLVFNIGKSVVENKTDGVAFKRPGRRKEGSRVVGVPKPGKKMKFMEVSKHYDADQTDKISEGNASTRSAKHLVPHVPRPREGTLKVGQKGKRIGEMKWRGLKCTKSQDVATNSIPGKGPLSLSVPSTGVFESSYAFAGSATDSSNTMNPSVEKNISAHGVGPRAEDASVSELHMQAASTVPASKNNLATNDRAKRKHVPYMDNLNRNINKASEIPGKMTSDSTEPRRSNRRIQPTSRLLEGLQSSLIVSKVQNEKGPRTNYRSASSRGRTLG</sequence>
<evidence type="ECO:0000313" key="2">
    <source>
        <dbReference type="EMBL" id="KAG8083797.1"/>
    </source>
</evidence>